<name>A0A934M058_9RHOB</name>
<accession>A0A934M058</accession>
<protein>
    <recommendedName>
        <fullName evidence="4">Secreted protein</fullName>
    </recommendedName>
</protein>
<dbReference type="Proteomes" id="UP000613255">
    <property type="component" value="Unassembled WGS sequence"/>
</dbReference>
<evidence type="ECO:0000256" key="1">
    <source>
        <dbReference type="SAM" id="SignalP"/>
    </source>
</evidence>
<gene>
    <name evidence="2" type="ORF">JAO82_07250</name>
</gene>
<reference evidence="2" key="1">
    <citation type="submission" date="2020-12" db="EMBL/GenBank/DDBJ databases">
        <title>Pontibaca salina gen. nov., sp. nov., isolated from marine sediment.</title>
        <authorList>
            <person name="Bo J."/>
            <person name="Wang S."/>
            <person name="Song X."/>
            <person name="Du Z."/>
        </authorList>
    </citation>
    <scope>NUCLEOTIDE SEQUENCE</scope>
    <source>
        <strain evidence="2">S1109L</strain>
    </source>
</reference>
<proteinExistence type="predicted"/>
<sequence>MFRLIAAFLLGLWATTSASQNCLEIRFDRGHSSGEVSGQVSDGWPMCFVFGTGAGQLARLELFGSENTCFTVPDVIDCQGDYSFYTGSGFYQVIVFQLFRRPASEQFTLRLSIQ</sequence>
<feature type="signal peptide" evidence="1">
    <location>
        <begin position="1"/>
        <end position="18"/>
    </location>
</feature>
<evidence type="ECO:0000313" key="3">
    <source>
        <dbReference type="Proteomes" id="UP000613255"/>
    </source>
</evidence>
<evidence type="ECO:0000313" key="2">
    <source>
        <dbReference type="EMBL" id="MBI6629680.1"/>
    </source>
</evidence>
<organism evidence="2 3">
    <name type="scientific">Pontibaca salina</name>
    <dbReference type="NCBI Taxonomy" id="2795731"/>
    <lineage>
        <taxon>Bacteria</taxon>
        <taxon>Pseudomonadati</taxon>
        <taxon>Pseudomonadota</taxon>
        <taxon>Alphaproteobacteria</taxon>
        <taxon>Rhodobacterales</taxon>
        <taxon>Roseobacteraceae</taxon>
        <taxon>Pontibaca</taxon>
    </lineage>
</organism>
<feature type="chain" id="PRO_5038035352" description="Secreted protein" evidence="1">
    <location>
        <begin position="19"/>
        <end position="114"/>
    </location>
</feature>
<comment type="caution">
    <text evidence="2">The sequence shown here is derived from an EMBL/GenBank/DDBJ whole genome shotgun (WGS) entry which is preliminary data.</text>
</comment>
<dbReference type="RefSeq" id="WP_198685703.1">
    <property type="nucleotide sequence ID" value="NZ_JAEIJD010000004.1"/>
</dbReference>
<evidence type="ECO:0008006" key="4">
    <source>
        <dbReference type="Google" id="ProtNLM"/>
    </source>
</evidence>
<dbReference type="EMBL" id="JAEIJD010000004">
    <property type="protein sequence ID" value="MBI6629680.1"/>
    <property type="molecule type" value="Genomic_DNA"/>
</dbReference>
<keyword evidence="1" id="KW-0732">Signal</keyword>
<dbReference type="AlphaFoldDB" id="A0A934M058"/>
<keyword evidence="3" id="KW-1185">Reference proteome</keyword>